<dbReference type="SMART" id="SM00320">
    <property type="entry name" value="WD40"/>
    <property type="match status" value="3"/>
</dbReference>
<name>A0A1L0D541_9ASCO</name>
<dbReference type="InterPro" id="IPR036322">
    <property type="entry name" value="WD40_repeat_dom_sf"/>
</dbReference>
<dbReference type="InterPro" id="IPR001680">
    <property type="entry name" value="WD40_rpt"/>
</dbReference>
<feature type="compositionally biased region" description="Acidic residues" evidence="8">
    <location>
        <begin position="427"/>
        <end position="446"/>
    </location>
</feature>
<evidence type="ECO:0000256" key="8">
    <source>
        <dbReference type="SAM" id="MobiDB-lite"/>
    </source>
</evidence>
<reference evidence="9 10" key="1">
    <citation type="submission" date="2016-10" db="EMBL/GenBank/DDBJ databases">
        <authorList>
            <person name="de Groot N.N."/>
        </authorList>
    </citation>
    <scope>NUCLEOTIDE SEQUENCE [LARGE SCALE GENOMIC DNA]</scope>
    <source>
        <strain evidence="9 10">CBS 141442</strain>
    </source>
</reference>
<sequence>MARKKTANTTSALEMESSVPPIVEINYVDPLFTVAAHPIKPIIMAGLGTGHLYCHSYNAESLEETVQNEREKAELKEKNSTKVSISSIKKKWWISMDSLDLGSTGDFSTNWKTKRHKGSCRSVIFDILENSTGDFIYSVGTDHIIKRASTETGKVTAKTSVSNHYDGKDAITNMCLSSTHPFLLTGTENGHVLVFDSHELSSKKLKFKLPNIHEDSINKILPMPAISAYHYLTLGSTTLAHIDIRKGVITQSDDQADELLSMCYATDSINANKNDTVLVSHGEGIVTLWKNSNNGLADQISRVKVNKNASIDAIIPTMNEGVEDLKDSVWCGDSEGILHRVNYKKGRVVETRVHSSVMGKLGGMDEVGGLDIDYDYRLISSGMDGLKIWSGQLEKDQQGVLDDDDLDSSVDDSDDIHSGSDSFFDNTDLEGEEEGEEEEEEEEEDAIIPNKDENDSEEVGFDASEGSEDEESTPSTHSTPQIVRKKRTDIATVVMKPKKRMIDINKITRSEQLSESGQEQQKKKQKKVKTLVPNNGIAKFDGL</sequence>
<dbReference type="GO" id="GO:0045943">
    <property type="term" value="P:positive regulation of transcription by RNA polymerase I"/>
    <property type="evidence" value="ECO:0007669"/>
    <property type="project" value="TreeGrafter"/>
</dbReference>
<accession>A0A1L0D541</accession>
<evidence type="ECO:0000313" key="10">
    <source>
        <dbReference type="Proteomes" id="UP000182334"/>
    </source>
</evidence>
<feature type="compositionally biased region" description="Acidic residues" evidence="8">
    <location>
        <begin position="401"/>
        <end position="414"/>
    </location>
</feature>
<proteinExistence type="inferred from homology"/>
<dbReference type="PANTHER" id="PTHR19924:SF31">
    <property type="entry name" value="WD REPEAT-CONTAINING PROTEIN JIP5"/>
    <property type="match status" value="1"/>
</dbReference>
<dbReference type="OrthoDB" id="2288928at2759"/>
<keyword evidence="10" id="KW-1185">Reference proteome</keyword>
<dbReference type="AlphaFoldDB" id="A0A1L0D541"/>
<evidence type="ECO:0000256" key="2">
    <source>
        <dbReference type="ARBA" id="ARBA00007625"/>
    </source>
</evidence>
<gene>
    <name evidence="9" type="ORF">SAMEA4029010_CIC11G00000002629</name>
</gene>
<organism evidence="9 10">
    <name type="scientific">Sungouiella intermedia</name>
    <dbReference type="NCBI Taxonomy" id="45354"/>
    <lineage>
        <taxon>Eukaryota</taxon>
        <taxon>Fungi</taxon>
        <taxon>Dikarya</taxon>
        <taxon>Ascomycota</taxon>
        <taxon>Saccharomycotina</taxon>
        <taxon>Pichiomycetes</taxon>
        <taxon>Metschnikowiaceae</taxon>
        <taxon>Sungouiella</taxon>
    </lineage>
</organism>
<evidence type="ECO:0000256" key="4">
    <source>
        <dbReference type="ARBA" id="ARBA00022737"/>
    </source>
</evidence>
<evidence type="ECO:0000256" key="5">
    <source>
        <dbReference type="ARBA" id="ARBA00023242"/>
    </source>
</evidence>
<feature type="compositionally biased region" description="Acidic residues" evidence="8">
    <location>
        <begin position="454"/>
        <end position="472"/>
    </location>
</feature>
<dbReference type="STRING" id="45354.A0A1L0D541"/>
<keyword evidence="4" id="KW-0677">Repeat</keyword>
<dbReference type="EMBL" id="LT635758">
    <property type="protein sequence ID" value="SGZ51612.1"/>
    <property type="molecule type" value="Genomic_DNA"/>
</dbReference>
<evidence type="ECO:0000256" key="6">
    <source>
        <dbReference type="ARBA" id="ARBA00039238"/>
    </source>
</evidence>
<dbReference type="SUPFAM" id="SSF50978">
    <property type="entry name" value="WD40 repeat-like"/>
    <property type="match status" value="1"/>
</dbReference>
<feature type="region of interest" description="Disordered" evidence="8">
    <location>
        <begin position="401"/>
        <end position="543"/>
    </location>
</feature>
<feature type="compositionally biased region" description="Low complexity" evidence="8">
    <location>
        <begin position="510"/>
        <end position="519"/>
    </location>
</feature>
<protein>
    <recommendedName>
        <fullName evidence="6">WD repeat-containing protein JIP5</fullName>
    </recommendedName>
    <alternativeName>
        <fullName evidence="7">WD repeat-containing protein jip5</fullName>
    </alternativeName>
</protein>
<dbReference type="Gene3D" id="2.130.10.10">
    <property type="entry name" value="YVTN repeat-like/Quinoprotein amine dehydrogenase"/>
    <property type="match status" value="1"/>
</dbReference>
<dbReference type="GO" id="GO:0005730">
    <property type="term" value="C:nucleolus"/>
    <property type="evidence" value="ECO:0007669"/>
    <property type="project" value="UniProtKB-SubCell"/>
</dbReference>
<comment type="similarity">
    <text evidence="2">Belongs to the WD repeat WDR55 family.</text>
</comment>
<evidence type="ECO:0000256" key="7">
    <source>
        <dbReference type="ARBA" id="ARBA00039514"/>
    </source>
</evidence>
<dbReference type="InterPro" id="IPR015943">
    <property type="entry name" value="WD40/YVTN_repeat-like_dom_sf"/>
</dbReference>
<dbReference type="PANTHER" id="PTHR19924">
    <property type="entry name" value="UTP15 U3 SMALL NUCLEOLAR RNA-ASSOCIATED PROTEIN 15 FAMILY MEMBER"/>
    <property type="match status" value="1"/>
</dbReference>
<feature type="compositionally biased region" description="Basic and acidic residues" evidence="8">
    <location>
        <begin position="500"/>
        <end position="509"/>
    </location>
</feature>
<keyword evidence="5" id="KW-0539">Nucleus</keyword>
<evidence type="ECO:0000256" key="1">
    <source>
        <dbReference type="ARBA" id="ARBA00004604"/>
    </source>
</evidence>
<dbReference type="GO" id="GO:0006364">
    <property type="term" value="P:rRNA processing"/>
    <property type="evidence" value="ECO:0007669"/>
    <property type="project" value="TreeGrafter"/>
</dbReference>
<keyword evidence="3" id="KW-0853">WD repeat</keyword>
<evidence type="ECO:0000313" key="9">
    <source>
        <dbReference type="EMBL" id="SGZ51612.1"/>
    </source>
</evidence>
<dbReference type="Proteomes" id="UP000182334">
    <property type="component" value="Chromosome III"/>
</dbReference>
<evidence type="ECO:0000256" key="3">
    <source>
        <dbReference type="ARBA" id="ARBA00022574"/>
    </source>
</evidence>
<comment type="subcellular location">
    <subcellularLocation>
        <location evidence="1">Nucleus</location>
        <location evidence="1">Nucleolus</location>
    </subcellularLocation>
</comment>